<dbReference type="Proteomes" id="UP001367508">
    <property type="component" value="Unassembled WGS sequence"/>
</dbReference>
<protein>
    <submittedName>
        <fullName evidence="2">Uncharacterized protein</fullName>
    </submittedName>
</protein>
<evidence type="ECO:0000313" key="3">
    <source>
        <dbReference type="Proteomes" id="UP001367508"/>
    </source>
</evidence>
<accession>A0AAN9R595</accession>
<name>A0AAN9R595_CANGL</name>
<keyword evidence="1" id="KW-0732">Signal</keyword>
<comment type="caution">
    <text evidence="2">The sequence shown here is derived from an EMBL/GenBank/DDBJ whole genome shotgun (WGS) entry which is preliminary data.</text>
</comment>
<evidence type="ECO:0000256" key="1">
    <source>
        <dbReference type="SAM" id="SignalP"/>
    </source>
</evidence>
<sequence length="232" mass="26429">MITIPNFVQIGQFLFQTYLFVAAASSPAAWPSPRRLDVEIPRIYVSTLCYSGPKLELLEPTAWQAPPSPFSIGESCRGHSICRSATYYRCSIMSLHKAKDLGKLVVNQRLHDAISMSFDWQTPRYAIHHNPFPCIVLDDWFQARLKDGFELTQCLNKDEVLRLVIQSRQFEGEPCLMTSSTINYVAHTFSLKCRGNQDLVIKGSAGDIDSIRLKTVSVVIWNERRRLKPFNC</sequence>
<dbReference type="EMBL" id="JAYMYQ010000001">
    <property type="protein sequence ID" value="KAK7362900.1"/>
    <property type="molecule type" value="Genomic_DNA"/>
</dbReference>
<evidence type="ECO:0000313" key="2">
    <source>
        <dbReference type="EMBL" id="KAK7362900.1"/>
    </source>
</evidence>
<proteinExistence type="predicted"/>
<gene>
    <name evidence="2" type="ORF">VNO77_05025</name>
</gene>
<dbReference type="AlphaFoldDB" id="A0AAN9R595"/>
<feature type="signal peptide" evidence="1">
    <location>
        <begin position="1"/>
        <end position="23"/>
    </location>
</feature>
<reference evidence="2 3" key="1">
    <citation type="submission" date="2024-01" db="EMBL/GenBank/DDBJ databases">
        <title>The genomes of 5 underutilized Papilionoideae crops provide insights into root nodulation and disease resistanc.</title>
        <authorList>
            <person name="Jiang F."/>
        </authorList>
    </citation>
    <scope>NUCLEOTIDE SEQUENCE [LARGE SCALE GENOMIC DNA]</scope>
    <source>
        <strain evidence="2">LVBAO_FW01</strain>
        <tissue evidence="2">Leaves</tissue>
    </source>
</reference>
<feature type="chain" id="PRO_5043022413" evidence="1">
    <location>
        <begin position="24"/>
        <end position="232"/>
    </location>
</feature>
<keyword evidence="3" id="KW-1185">Reference proteome</keyword>
<organism evidence="2 3">
    <name type="scientific">Canavalia gladiata</name>
    <name type="common">Sword bean</name>
    <name type="synonym">Dolichos gladiatus</name>
    <dbReference type="NCBI Taxonomy" id="3824"/>
    <lineage>
        <taxon>Eukaryota</taxon>
        <taxon>Viridiplantae</taxon>
        <taxon>Streptophyta</taxon>
        <taxon>Embryophyta</taxon>
        <taxon>Tracheophyta</taxon>
        <taxon>Spermatophyta</taxon>
        <taxon>Magnoliopsida</taxon>
        <taxon>eudicotyledons</taxon>
        <taxon>Gunneridae</taxon>
        <taxon>Pentapetalae</taxon>
        <taxon>rosids</taxon>
        <taxon>fabids</taxon>
        <taxon>Fabales</taxon>
        <taxon>Fabaceae</taxon>
        <taxon>Papilionoideae</taxon>
        <taxon>50 kb inversion clade</taxon>
        <taxon>NPAAA clade</taxon>
        <taxon>indigoferoid/millettioid clade</taxon>
        <taxon>Phaseoleae</taxon>
        <taxon>Canavalia</taxon>
    </lineage>
</organism>